<feature type="compositionally biased region" description="Low complexity" evidence="1">
    <location>
        <begin position="129"/>
        <end position="148"/>
    </location>
</feature>
<dbReference type="InterPro" id="IPR055849">
    <property type="entry name" value="DUF7426"/>
</dbReference>
<evidence type="ECO:0000256" key="1">
    <source>
        <dbReference type="SAM" id="MobiDB-lite"/>
    </source>
</evidence>
<sequence>MAFEALDELLDERLELPIGGRLYTVDAPSAEIGLRTQALINAAAVAADGGRADEQVLGDAAERDLYREVLGAAHDQMVADGVKWPALKHAAITAMVWIAQDKNAAERYWNAAGDPSRLAPNRAARRNRSGAASSTPSRGSTSGTSTRPARPRGNSKGRKRR</sequence>
<evidence type="ECO:0000313" key="4">
    <source>
        <dbReference type="Proteomes" id="UP001223144"/>
    </source>
</evidence>
<evidence type="ECO:0000313" key="3">
    <source>
        <dbReference type="EMBL" id="MDH2387634.1"/>
    </source>
</evidence>
<reference evidence="3 4" key="1">
    <citation type="submission" date="2023-04" db="EMBL/GenBank/DDBJ databases">
        <title>Streptomyces chengmaiensis sp. nov. isolated from the stem of mangrove plant in Hainan.</title>
        <authorList>
            <person name="Huang X."/>
            <person name="Zhou S."/>
            <person name="Chu X."/>
            <person name="Xie Y."/>
            <person name="Lin Y."/>
        </authorList>
    </citation>
    <scope>NUCLEOTIDE SEQUENCE [LARGE SCALE GENOMIC DNA]</scope>
    <source>
        <strain evidence="3 4">HNM0663</strain>
    </source>
</reference>
<dbReference type="Pfam" id="PF24201">
    <property type="entry name" value="DUF7426"/>
    <property type="match status" value="1"/>
</dbReference>
<gene>
    <name evidence="3" type="ORF">QCN29_02285</name>
</gene>
<dbReference type="Proteomes" id="UP001223144">
    <property type="component" value="Unassembled WGS sequence"/>
</dbReference>
<proteinExistence type="predicted"/>
<protein>
    <recommendedName>
        <fullName evidence="2">DUF7426 domain-containing protein</fullName>
    </recommendedName>
</protein>
<dbReference type="RefSeq" id="WP_279925856.1">
    <property type="nucleotide sequence ID" value="NZ_JARWBG010000002.1"/>
</dbReference>
<organism evidence="3 4">
    <name type="scientific">Streptomyces chengmaiensis</name>
    <dbReference type="NCBI Taxonomy" id="3040919"/>
    <lineage>
        <taxon>Bacteria</taxon>
        <taxon>Bacillati</taxon>
        <taxon>Actinomycetota</taxon>
        <taxon>Actinomycetes</taxon>
        <taxon>Kitasatosporales</taxon>
        <taxon>Streptomycetaceae</taxon>
        <taxon>Streptomyces</taxon>
    </lineage>
</organism>
<feature type="compositionally biased region" description="Basic residues" evidence="1">
    <location>
        <begin position="149"/>
        <end position="161"/>
    </location>
</feature>
<feature type="region of interest" description="Disordered" evidence="1">
    <location>
        <begin position="111"/>
        <end position="161"/>
    </location>
</feature>
<feature type="domain" description="DUF7426" evidence="2">
    <location>
        <begin position="4"/>
        <end position="140"/>
    </location>
</feature>
<keyword evidence="4" id="KW-1185">Reference proteome</keyword>
<evidence type="ECO:0000259" key="2">
    <source>
        <dbReference type="Pfam" id="PF24201"/>
    </source>
</evidence>
<name>A0ABT6HIE1_9ACTN</name>
<comment type="caution">
    <text evidence="3">The sequence shown here is derived from an EMBL/GenBank/DDBJ whole genome shotgun (WGS) entry which is preliminary data.</text>
</comment>
<dbReference type="EMBL" id="JARWBG010000002">
    <property type="protein sequence ID" value="MDH2387634.1"/>
    <property type="molecule type" value="Genomic_DNA"/>
</dbReference>
<accession>A0ABT6HIE1</accession>